<dbReference type="EMBL" id="MCFD01000002">
    <property type="protein sequence ID" value="ORX73243.1"/>
    <property type="molecule type" value="Genomic_DNA"/>
</dbReference>
<proteinExistence type="predicted"/>
<dbReference type="InterPro" id="IPR001876">
    <property type="entry name" value="Znf_RanBP2"/>
</dbReference>
<dbReference type="Pfam" id="PF00641">
    <property type="entry name" value="Zn_ribbon_RanBP"/>
    <property type="match status" value="2"/>
</dbReference>
<dbReference type="Proteomes" id="UP000193922">
    <property type="component" value="Unassembled WGS sequence"/>
</dbReference>
<dbReference type="InterPro" id="IPR036443">
    <property type="entry name" value="Znf_RanBP2_sf"/>
</dbReference>
<dbReference type="SMART" id="SM00547">
    <property type="entry name" value="ZnF_RBZ"/>
    <property type="match status" value="2"/>
</dbReference>
<reference evidence="7 8" key="1">
    <citation type="submission" date="2016-07" db="EMBL/GenBank/DDBJ databases">
        <title>Pervasive Adenine N6-methylation of Active Genes in Fungi.</title>
        <authorList>
            <consortium name="DOE Joint Genome Institute"/>
            <person name="Mondo S.J."/>
            <person name="Dannebaum R.O."/>
            <person name="Kuo R.C."/>
            <person name="Labutti K."/>
            <person name="Haridas S."/>
            <person name="Kuo A."/>
            <person name="Salamov A."/>
            <person name="Ahrendt S.R."/>
            <person name="Lipzen A."/>
            <person name="Sullivan W."/>
            <person name="Andreopoulos W.B."/>
            <person name="Clum A."/>
            <person name="Lindquist E."/>
            <person name="Daum C."/>
            <person name="Ramamoorthy G.K."/>
            <person name="Gryganskyi A."/>
            <person name="Culley D."/>
            <person name="Magnuson J.K."/>
            <person name="James T.Y."/>
            <person name="O'Malley M.A."/>
            <person name="Stajich J.E."/>
            <person name="Spatafora J.W."/>
            <person name="Visel A."/>
            <person name="Grigoriev I.V."/>
        </authorList>
    </citation>
    <scope>NUCLEOTIDE SEQUENCE [LARGE SCALE GENOMIC DNA]</scope>
    <source>
        <strain evidence="7 8">ATCC 12442</strain>
    </source>
</reference>
<gene>
    <name evidence="7" type="ORF">DL89DRAFT_90264</name>
</gene>
<dbReference type="Gene3D" id="4.10.1060.10">
    <property type="entry name" value="Zinc finger, RanBP2-type"/>
    <property type="match status" value="2"/>
</dbReference>
<dbReference type="PROSITE" id="PS50199">
    <property type="entry name" value="ZF_RANBP2_2"/>
    <property type="match status" value="2"/>
</dbReference>
<dbReference type="SUPFAM" id="SSF90209">
    <property type="entry name" value="Ran binding protein zinc finger-like"/>
    <property type="match status" value="1"/>
</dbReference>
<dbReference type="AlphaFoldDB" id="A0A1Y1WIB6"/>
<sequence length="164" mass="17054">MASGCARCAVSRAPDSADKCIVCEAPKPRLAPTAPAASTTVQPSAGWGQPSLGTDEWKCPTCDCKSPTSSNKCIVCEAPKPAPAPVAPTNDIWKQTAVVKTGQWKCSVCDLLSPDSADKCTVCEAPRPGSKPVQPLAAPVPASSSKSFWGQPCAQSRRVEVPDM</sequence>
<feature type="region of interest" description="Disordered" evidence="5">
    <location>
        <begin position="126"/>
        <end position="164"/>
    </location>
</feature>
<evidence type="ECO:0000256" key="3">
    <source>
        <dbReference type="ARBA" id="ARBA00022833"/>
    </source>
</evidence>
<evidence type="ECO:0000256" key="4">
    <source>
        <dbReference type="PROSITE-ProRule" id="PRU00322"/>
    </source>
</evidence>
<keyword evidence="2 4" id="KW-0863">Zinc-finger</keyword>
<feature type="domain" description="RanBP2-type" evidence="6">
    <location>
        <begin position="51"/>
        <end position="82"/>
    </location>
</feature>
<evidence type="ECO:0000259" key="6">
    <source>
        <dbReference type="PROSITE" id="PS50199"/>
    </source>
</evidence>
<evidence type="ECO:0000256" key="5">
    <source>
        <dbReference type="SAM" id="MobiDB-lite"/>
    </source>
</evidence>
<dbReference type="GeneID" id="63808877"/>
<evidence type="ECO:0000313" key="8">
    <source>
        <dbReference type="Proteomes" id="UP000193922"/>
    </source>
</evidence>
<keyword evidence="8" id="KW-1185">Reference proteome</keyword>
<keyword evidence="3" id="KW-0862">Zinc</keyword>
<dbReference type="RefSeq" id="XP_040746583.1">
    <property type="nucleotide sequence ID" value="XM_040892229.1"/>
</dbReference>
<evidence type="ECO:0000256" key="2">
    <source>
        <dbReference type="ARBA" id="ARBA00022771"/>
    </source>
</evidence>
<evidence type="ECO:0000313" key="7">
    <source>
        <dbReference type="EMBL" id="ORX73243.1"/>
    </source>
</evidence>
<feature type="domain" description="RanBP2-type" evidence="6">
    <location>
        <begin position="100"/>
        <end position="129"/>
    </location>
</feature>
<dbReference type="STRING" id="61395.A0A1Y1WIB6"/>
<dbReference type="GO" id="GO:0008270">
    <property type="term" value="F:zinc ion binding"/>
    <property type="evidence" value="ECO:0007669"/>
    <property type="project" value="UniProtKB-KW"/>
</dbReference>
<comment type="caution">
    <text evidence="7">The sequence shown here is derived from an EMBL/GenBank/DDBJ whole genome shotgun (WGS) entry which is preliminary data.</text>
</comment>
<accession>A0A1Y1WIB6</accession>
<organism evidence="7 8">
    <name type="scientific">Linderina pennispora</name>
    <dbReference type="NCBI Taxonomy" id="61395"/>
    <lineage>
        <taxon>Eukaryota</taxon>
        <taxon>Fungi</taxon>
        <taxon>Fungi incertae sedis</taxon>
        <taxon>Zoopagomycota</taxon>
        <taxon>Kickxellomycotina</taxon>
        <taxon>Kickxellomycetes</taxon>
        <taxon>Kickxellales</taxon>
        <taxon>Kickxellaceae</taxon>
        <taxon>Linderina</taxon>
    </lineage>
</organism>
<evidence type="ECO:0000256" key="1">
    <source>
        <dbReference type="ARBA" id="ARBA00022723"/>
    </source>
</evidence>
<name>A0A1Y1WIB6_9FUNG</name>
<dbReference type="OrthoDB" id="79830at2759"/>
<protein>
    <recommendedName>
        <fullName evidence="6">RanBP2-type domain-containing protein</fullName>
    </recommendedName>
</protein>
<keyword evidence="1" id="KW-0479">Metal-binding</keyword>